<evidence type="ECO:0000256" key="2">
    <source>
        <dbReference type="ARBA" id="ARBA00022448"/>
    </source>
</evidence>
<evidence type="ECO:0000256" key="7">
    <source>
        <dbReference type="ARBA" id="ARBA00023004"/>
    </source>
</evidence>
<dbReference type="Proteomes" id="UP000295215">
    <property type="component" value="Unassembled WGS sequence"/>
</dbReference>
<dbReference type="SMART" id="SM00382">
    <property type="entry name" value="AAA"/>
    <property type="match status" value="1"/>
</dbReference>
<evidence type="ECO:0000259" key="10">
    <source>
        <dbReference type="PROSITE" id="PS50893"/>
    </source>
</evidence>
<organism evidence="11 12">
    <name type="scientific">Myroides indicus</name>
    <dbReference type="NCBI Taxonomy" id="1323422"/>
    <lineage>
        <taxon>Bacteria</taxon>
        <taxon>Pseudomonadati</taxon>
        <taxon>Bacteroidota</taxon>
        <taxon>Flavobacteriia</taxon>
        <taxon>Flavobacteriales</taxon>
        <taxon>Flavobacteriaceae</taxon>
        <taxon>Myroides</taxon>
    </lineage>
</organism>
<dbReference type="PANTHER" id="PTHR42771:SF3">
    <property type="entry name" value="PETROBACTIN IMPORT ATP-BINDING PROTEIN YCLP"/>
    <property type="match status" value="1"/>
</dbReference>
<protein>
    <submittedName>
        <fullName evidence="11">Iron complex transport system ATP-binding protein</fullName>
    </submittedName>
</protein>
<proteinExistence type="predicted"/>
<keyword evidence="6 11" id="KW-0067">ATP-binding</keyword>
<dbReference type="Pfam" id="PF00005">
    <property type="entry name" value="ABC_tran"/>
    <property type="match status" value="1"/>
</dbReference>
<dbReference type="InterPro" id="IPR003593">
    <property type="entry name" value="AAA+_ATPase"/>
</dbReference>
<evidence type="ECO:0000313" key="11">
    <source>
        <dbReference type="EMBL" id="TDS62078.1"/>
    </source>
</evidence>
<gene>
    <name evidence="11" type="ORF">C8P70_10744</name>
</gene>
<dbReference type="OrthoDB" id="9806726at2"/>
<reference evidence="11 12" key="1">
    <citation type="submission" date="2019-03" db="EMBL/GenBank/DDBJ databases">
        <title>Genomic Encyclopedia of Archaeal and Bacterial Type Strains, Phase II (KMG-II): from individual species to whole genera.</title>
        <authorList>
            <person name="Goeker M."/>
        </authorList>
    </citation>
    <scope>NUCLEOTIDE SEQUENCE [LARGE SCALE GENOMIC DNA]</scope>
    <source>
        <strain evidence="11 12">DSM 28213</strain>
    </source>
</reference>
<dbReference type="GO" id="GO:0005886">
    <property type="term" value="C:plasma membrane"/>
    <property type="evidence" value="ECO:0007669"/>
    <property type="project" value="UniProtKB-SubCell"/>
</dbReference>
<dbReference type="AlphaFoldDB" id="A0A4R7F5V5"/>
<evidence type="ECO:0000256" key="5">
    <source>
        <dbReference type="ARBA" id="ARBA00022741"/>
    </source>
</evidence>
<keyword evidence="7" id="KW-0408">Iron</keyword>
<dbReference type="InterPro" id="IPR051535">
    <property type="entry name" value="Siderophore_ABC-ATPase"/>
</dbReference>
<dbReference type="InterPro" id="IPR003439">
    <property type="entry name" value="ABC_transporter-like_ATP-bd"/>
</dbReference>
<dbReference type="Gene3D" id="3.40.50.300">
    <property type="entry name" value="P-loop containing nucleotide triphosphate hydrolases"/>
    <property type="match status" value="1"/>
</dbReference>
<keyword evidence="12" id="KW-1185">Reference proteome</keyword>
<dbReference type="PROSITE" id="PS50893">
    <property type="entry name" value="ABC_TRANSPORTER_2"/>
    <property type="match status" value="1"/>
</dbReference>
<comment type="caution">
    <text evidence="11">The sequence shown here is derived from an EMBL/GenBank/DDBJ whole genome shotgun (WGS) entry which is preliminary data.</text>
</comment>
<evidence type="ECO:0000256" key="3">
    <source>
        <dbReference type="ARBA" id="ARBA00022475"/>
    </source>
</evidence>
<dbReference type="FunFam" id="3.40.50.300:FF:000134">
    <property type="entry name" value="Iron-enterobactin ABC transporter ATP-binding protein"/>
    <property type="match status" value="1"/>
</dbReference>
<evidence type="ECO:0000256" key="1">
    <source>
        <dbReference type="ARBA" id="ARBA00004202"/>
    </source>
</evidence>
<keyword evidence="4" id="KW-0410">Iron transport</keyword>
<dbReference type="SUPFAM" id="SSF52540">
    <property type="entry name" value="P-loop containing nucleoside triphosphate hydrolases"/>
    <property type="match status" value="1"/>
</dbReference>
<dbReference type="CDD" id="cd03214">
    <property type="entry name" value="ABC_Iron-Siderophores_B12_Hemin"/>
    <property type="match status" value="1"/>
</dbReference>
<evidence type="ECO:0000256" key="8">
    <source>
        <dbReference type="ARBA" id="ARBA00023065"/>
    </source>
</evidence>
<keyword evidence="9" id="KW-0472">Membrane</keyword>
<dbReference type="InterPro" id="IPR017871">
    <property type="entry name" value="ABC_transporter-like_CS"/>
</dbReference>
<evidence type="ECO:0000313" key="12">
    <source>
        <dbReference type="Proteomes" id="UP000295215"/>
    </source>
</evidence>
<accession>A0A4R7F5V5</accession>
<name>A0A4R7F5V5_9FLAO</name>
<sequence>MIEVKNVSKTYGEKVILDDISVSFPKGKIVALIGGNGTGKSTLLSIISRLVKKDEGEINLLNQDIFEMTNREFAKKLSILKQTNHPNVRLTIRELVSFGRFPHSQGRLKAIDEQKIDESLDFMRLTEIQHSYLDELSGGQRQRAFLAMLLVQDTDYILLDEPLNNLDLRHSVDIMKTLKTLANEYGKSIIIVVHDINFAVSYADYIVALKNHKILYHGPTEEIIQEKKLKDIFDLDMSIISHNNCKFCIYFK</sequence>
<comment type="subcellular location">
    <subcellularLocation>
        <location evidence="1">Cell membrane</location>
        <topology evidence="1">Peripheral membrane protein</topology>
    </subcellularLocation>
</comment>
<keyword evidence="2" id="KW-0813">Transport</keyword>
<evidence type="ECO:0000256" key="6">
    <source>
        <dbReference type="ARBA" id="ARBA00022840"/>
    </source>
</evidence>
<dbReference type="EMBL" id="SOAG01000007">
    <property type="protein sequence ID" value="TDS62078.1"/>
    <property type="molecule type" value="Genomic_DNA"/>
</dbReference>
<feature type="domain" description="ABC transporter" evidence="10">
    <location>
        <begin position="2"/>
        <end position="236"/>
    </location>
</feature>
<dbReference type="InterPro" id="IPR027417">
    <property type="entry name" value="P-loop_NTPase"/>
</dbReference>
<evidence type="ECO:0000256" key="4">
    <source>
        <dbReference type="ARBA" id="ARBA00022496"/>
    </source>
</evidence>
<dbReference type="GO" id="GO:0006826">
    <property type="term" value="P:iron ion transport"/>
    <property type="evidence" value="ECO:0007669"/>
    <property type="project" value="UniProtKB-KW"/>
</dbReference>
<keyword evidence="5" id="KW-0547">Nucleotide-binding</keyword>
<keyword evidence="3" id="KW-1003">Cell membrane</keyword>
<keyword evidence="8" id="KW-0406">Ion transport</keyword>
<dbReference type="GO" id="GO:0016887">
    <property type="term" value="F:ATP hydrolysis activity"/>
    <property type="evidence" value="ECO:0007669"/>
    <property type="project" value="InterPro"/>
</dbReference>
<dbReference type="PANTHER" id="PTHR42771">
    <property type="entry name" value="IRON(3+)-HYDROXAMATE IMPORT ATP-BINDING PROTEIN FHUC"/>
    <property type="match status" value="1"/>
</dbReference>
<dbReference type="PROSITE" id="PS00211">
    <property type="entry name" value="ABC_TRANSPORTER_1"/>
    <property type="match status" value="1"/>
</dbReference>
<dbReference type="GO" id="GO:0005524">
    <property type="term" value="F:ATP binding"/>
    <property type="evidence" value="ECO:0007669"/>
    <property type="project" value="UniProtKB-KW"/>
</dbReference>
<evidence type="ECO:0000256" key="9">
    <source>
        <dbReference type="ARBA" id="ARBA00023136"/>
    </source>
</evidence>
<dbReference type="RefSeq" id="WP_133712090.1">
    <property type="nucleotide sequence ID" value="NZ_SOAG01000007.1"/>
</dbReference>